<keyword evidence="1" id="KW-1133">Transmembrane helix</keyword>
<dbReference type="EMBL" id="LNAL01000002">
    <property type="protein sequence ID" value="KUG09977.1"/>
    <property type="molecule type" value="Genomic_DNA"/>
</dbReference>
<comment type="caution">
    <text evidence="2">The sequence shown here is derived from an EMBL/GenBank/DDBJ whole genome shotgun (WGS) entry which is preliminary data.</text>
</comment>
<proteinExistence type="predicted"/>
<organism evidence="2 3">
    <name type="scientific">Solirubrum puertoriconensis</name>
    <dbReference type="NCBI Taxonomy" id="1751427"/>
    <lineage>
        <taxon>Bacteria</taxon>
        <taxon>Pseudomonadati</taxon>
        <taxon>Bacteroidota</taxon>
        <taxon>Cytophagia</taxon>
        <taxon>Cytophagales</taxon>
    </lineage>
</organism>
<dbReference type="Pfam" id="PF19545">
    <property type="entry name" value="DUF6069"/>
    <property type="match status" value="1"/>
</dbReference>
<accession>A0A9X0L6N9</accession>
<evidence type="ECO:0000256" key="1">
    <source>
        <dbReference type="SAM" id="Phobius"/>
    </source>
</evidence>
<keyword evidence="1" id="KW-0472">Membrane</keyword>
<dbReference type="InterPro" id="IPR045713">
    <property type="entry name" value="DUF6069"/>
</dbReference>
<evidence type="ECO:0000313" key="2">
    <source>
        <dbReference type="EMBL" id="KUG09977.1"/>
    </source>
</evidence>
<protein>
    <submittedName>
        <fullName evidence="2">Uncharacterized protein</fullName>
    </submittedName>
</protein>
<feature type="transmembrane region" description="Helical" evidence="1">
    <location>
        <begin position="72"/>
        <end position="93"/>
    </location>
</feature>
<reference evidence="2 3" key="1">
    <citation type="submission" date="2015-11" db="EMBL/GenBank/DDBJ databases">
        <title>Solirubrum puertoriconensis gen. nov. an environmental bacteria isolated in Puerto Rico.</title>
        <authorList>
            <person name="Cuebas-Irizarry M.F."/>
            <person name="Montalvo-Rodriguez R."/>
        </authorList>
    </citation>
    <scope>NUCLEOTIDE SEQUENCE [LARGE SCALE GENOMIC DNA]</scope>
    <source>
        <strain evidence="2 3">MC1A</strain>
    </source>
</reference>
<evidence type="ECO:0000313" key="3">
    <source>
        <dbReference type="Proteomes" id="UP000054223"/>
    </source>
</evidence>
<name>A0A9X0L6N9_SOLP1</name>
<feature type="transmembrane region" description="Helical" evidence="1">
    <location>
        <begin position="99"/>
        <end position="119"/>
    </location>
</feature>
<keyword evidence="3" id="KW-1185">Reference proteome</keyword>
<feature type="transmembrane region" description="Helical" evidence="1">
    <location>
        <begin position="40"/>
        <end position="65"/>
    </location>
</feature>
<sequence length="125" mass="12789">MWWVAPAAGLVAAALNVGIYYAAAAIGLLPTDLREPTGDTIGPAHVALASMVPALLGGLIMAALIRWADRPLQAFTIVVVGVCLLSMVGPAAIPDNPPSGVAVLGLMHVVAAGVVWLLFSRQTRA</sequence>
<gene>
    <name evidence="2" type="ORF">ASU33_20755</name>
</gene>
<dbReference type="AlphaFoldDB" id="A0A9X0L6N9"/>
<dbReference type="Proteomes" id="UP000054223">
    <property type="component" value="Unassembled WGS sequence"/>
</dbReference>
<keyword evidence="1" id="KW-0812">Transmembrane</keyword>